<evidence type="ECO:0000256" key="1">
    <source>
        <dbReference type="ARBA" id="ARBA00022679"/>
    </source>
</evidence>
<comment type="similarity">
    <text evidence="3">Belongs to the acetyltransferase family. RimJ subfamily.</text>
</comment>
<dbReference type="KEGG" id="pbh:AAW51_5188"/>
<name>A0A0G3BR31_9BURK</name>
<dbReference type="InterPro" id="IPR016181">
    <property type="entry name" value="Acyl_CoA_acyltransferase"/>
</dbReference>
<dbReference type="Proteomes" id="UP000035352">
    <property type="component" value="Chromosome"/>
</dbReference>
<dbReference type="STRING" id="413882.AAW51_5188"/>
<dbReference type="SUPFAM" id="SSF55729">
    <property type="entry name" value="Acyl-CoA N-acyltransferases (Nat)"/>
    <property type="match status" value="1"/>
</dbReference>
<dbReference type="InterPro" id="IPR051531">
    <property type="entry name" value="N-acetyltransferase"/>
</dbReference>
<evidence type="ECO:0000313" key="5">
    <source>
        <dbReference type="EMBL" id="AKJ31879.1"/>
    </source>
</evidence>
<feature type="domain" description="N-acetyltransferase" evidence="4">
    <location>
        <begin position="15"/>
        <end position="185"/>
    </location>
</feature>
<protein>
    <submittedName>
        <fullName evidence="5">Alanine acetyltransferase</fullName>
    </submittedName>
</protein>
<dbReference type="InterPro" id="IPR000182">
    <property type="entry name" value="GNAT_dom"/>
</dbReference>
<dbReference type="GO" id="GO:0005737">
    <property type="term" value="C:cytoplasm"/>
    <property type="evidence" value="ECO:0007669"/>
    <property type="project" value="TreeGrafter"/>
</dbReference>
<gene>
    <name evidence="5" type="primary">rimJ</name>
    <name evidence="5" type="ORF">AAW51_5188</name>
</gene>
<evidence type="ECO:0000259" key="4">
    <source>
        <dbReference type="PROSITE" id="PS51186"/>
    </source>
</evidence>
<dbReference type="PATRIC" id="fig|413882.6.peg.5416"/>
<dbReference type="GO" id="GO:0008999">
    <property type="term" value="F:protein-N-terminal-alanine acetyltransferase activity"/>
    <property type="evidence" value="ECO:0007669"/>
    <property type="project" value="TreeGrafter"/>
</dbReference>
<dbReference type="PROSITE" id="PS51186">
    <property type="entry name" value="GNAT"/>
    <property type="match status" value="1"/>
</dbReference>
<proteinExistence type="inferred from homology"/>
<keyword evidence="1 5" id="KW-0808">Transferase</keyword>
<evidence type="ECO:0000256" key="3">
    <source>
        <dbReference type="ARBA" id="ARBA00038502"/>
    </source>
</evidence>
<dbReference type="Gene3D" id="3.40.630.30">
    <property type="match status" value="1"/>
</dbReference>
<evidence type="ECO:0000256" key="2">
    <source>
        <dbReference type="ARBA" id="ARBA00023315"/>
    </source>
</evidence>
<keyword evidence="6" id="KW-1185">Reference proteome</keyword>
<organism evidence="5 6">
    <name type="scientific">Caldimonas brevitalea</name>
    <dbReference type="NCBI Taxonomy" id="413882"/>
    <lineage>
        <taxon>Bacteria</taxon>
        <taxon>Pseudomonadati</taxon>
        <taxon>Pseudomonadota</taxon>
        <taxon>Betaproteobacteria</taxon>
        <taxon>Burkholderiales</taxon>
        <taxon>Sphaerotilaceae</taxon>
        <taxon>Caldimonas</taxon>
    </lineage>
</organism>
<evidence type="ECO:0000313" key="6">
    <source>
        <dbReference type="Proteomes" id="UP000035352"/>
    </source>
</evidence>
<dbReference type="AlphaFoldDB" id="A0A0G3BR31"/>
<dbReference type="OrthoDB" id="9801669at2"/>
<keyword evidence="2" id="KW-0012">Acyltransferase</keyword>
<accession>A0A0G3BR31</accession>
<dbReference type="PANTHER" id="PTHR43792:SF8">
    <property type="entry name" value="[RIBOSOMAL PROTEIN US5]-ALANINE N-ACETYLTRANSFERASE"/>
    <property type="match status" value="1"/>
</dbReference>
<dbReference type="PANTHER" id="PTHR43792">
    <property type="entry name" value="GNAT FAMILY, PUTATIVE (AFU_ORTHOLOGUE AFUA_3G00765)-RELATED-RELATED"/>
    <property type="match status" value="1"/>
</dbReference>
<sequence length="187" mass="21340">MSTDAFPDTLATPRLVLRRARRSDALAWLRYHLDNREHLRRWEPTRDETFFTEAAMVKRLEQMETSMVAGQAVHLLVREPGGSDLVGECHFTQIVRGPFQACHLGFSLAHTHEGRGLMTEVLSMAIEMMFSGVGLHRILANYRPENHRSGRLLERLGFEQEGRARAYLHIDGAWADHILTSRIRPGA</sequence>
<reference evidence="5 6" key="1">
    <citation type="submission" date="2015-05" db="EMBL/GenBank/DDBJ databases">
        <authorList>
            <person name="Tang B."/>
            <person name="Yu Y."/>
        </authorList>
    </citation>
    <scope>NUCLEOTIDE SEQUENCE [LARGE SCALE GENOMIC DNA]</scope>
    <source>
        <strain evidence="5 6">DSM 7029</strain>
    </source>
</reference>
<dbReference type="Pfam" id="PF13302">
    <property type="entry name" value="Acetyltransf_3"/>
    <property type="match status" value="1"/>
</dbReference>
<dbReference type="EMBL" id="CP011371">
    <property type="protein sequence ID" value="AKJ31879.1"/>
    <property type="molecule type" value="Genomic_DNA"/>
</dbReference>